<reference evidence="5 6" key="1">
    <citation type="submission" date="2017-01" db="EMBL/GenBank/DDBJ databases">
        <authorList>
            <person name="Mah S.A."/>
            <person name="Swanson W.J."/>
            <person name="Moy G.W."/>
            <person name="Vacquier V.D."/>
        </authorList>
    </citation>
    <scope>NUCLEOTIDE SEQUENCE [LARGE SCALE GENOMIC DNA]</scope>
    <source>
        <strain evidence="5 6">GSMNP</strain>
    </source>
</reference>
<comment type="caution">
    <text evidence="5">The sequence shown here is derived from an EMBL/GenBank/DDBJ whole genome shotgun (WGS) entry which is preliminary data.</text>
</comment>
<accession>A0A1R1YEB4</accession>
<evidence type="ECO:0000313" key="5">
    <source>
        <dbReference type="EMBL" id="OMJ25220.1"/>
    </source>
</evidence>
<evidence type="ECO:0000313" key="3">
    <source>
        <dbReference type="EMBL" id="OMJ07561.1"/>
    </source>
</evidence>
<protein>
    <submittedName>
        <fullName evidence="5">Uncharacterized protein</fullName>
    </submittedName>
</protein>
<gene>
    <name evidence="5" type="ORF">AYI70_g1049</name>
    <name evidence="3" type="ORF">AYI70_g12093</name>
    <name evidence="4" type="ORF">AYI70_g7591</name>
</gene>
<dbReference type="EMBL" id="LSSN01006027">
    <property type="protein sequence ID" value="OMJ07561.1"/>
    <property type="molecule type" value="Genomic_DNA"/>
</dbReference>
<dbReference type="Proteomes" id="UP000187283">
    <property type="component" value="Unassembled WGS sequence"/>
</dbReference>
<feature type="signal peptide" evidence="2">
    <location>
        <begin position="1"/>
        <end position="20"/>
    </location>
</feature>
<dbReference type="EMBL" id="LSSN01002844">
    <property type="protein sequence ID" value="OMJ14934.1"/>
    <property type="molecule type" value="Genomic_DNA"/>
</dbReference>
<evidence type="ECO:0000256" key="2">
    <source>
        <dbReference type="SAM" id="SignalP"/>
    </source>
</evidence>
<organism evidence="5 6">
    <name type="scientific">Smittium culicis</name>
    <dbReference type="NCBI Taxonomy" id="133412"/>
    <lineage>
        <taxon>Eukaryota</taxon>
        <taxon>Fungi</taxon>
        <taxon>Fungi incertae sedis</taxon>
        <taxon>Zoopagomycota</taxon>
        <taxon>Kickxellomycotina</taxon>
        <taxon>Harpellomycetes</taxon>
        <taxon>Harpellales</taxon>
        <taxon>Legeriomycetaceae</taxon>
        <taxon>Smittium</taxon>
    </lineage>
</organism>
<dbReference type="AlphaFoldDB" id="A0A1R1YEB4"/>
<keyword evidence="6" id="KW-1185">Reference proteome</keyword>
<feature type="chain" id="PRO_5015069037" evidence="2">
    <location>
        <begin position="21"/>
        <end position="159"/>
    </location>
</feature>
<proteinExistence type="predicted"/>
<evidence type="ECO:0000313" key="4">
    <source>
        <dbReference type="EMBL" id="OMJ14934.1"/>
    </source>
</evidence>
<feature type="compositionally biased region" description="Low complexity" evidence="1">
    <location>
        <begin position="66"/>
        <end position="83"/>
    </location>
</feature>
<evidence type="ECO:0000256" key="1">
    <source>
        <dbReference type="SAM" id="MobiDB-lite"/>
    </source>
</evidence>
<name>A0A1R1YEB4_9FUNG</name>
<feature type="region of interest" description="Disordered" evidence="1">
    <location>
        <begin position="66"/>
        <end position="90"/>
    </location>
</feature>
<sequence>MVKFLSIILAASGIIALASGDSNYDWQNEDADSMMDNDFAQESNENMEQYYNPTNNQIFQDAPACDAAPAPAPEAASAAEAAPAPAPAPAASPAPAPAAAAVEVAPVPARIILPRRRFAYRYRGPVFRRTIYARRLAAPYRPYIRPYIRPGYIRRRCLY</sequence>
<dbReference type="EMBL" id="LSSN01000203">
    <property type="protein sequence ID" value="OMJ25220.1"/>
    <property type="molecule type" value="Genomic_DNA"/>
</dbReference>
<evidence type="ECO:0000313" key="6">
    <source>
        <dbReference type="Proteomes" id="UP000187283"/>
    </source>
</evidence>
<keyword evidence="2" id="KW-0732">Signal</keyword>